<dbReference type="PANTHER" id="PTHR48098:SF6">
    <property type="entry name" value="FERRI-BACILLIBACTIN ESTERASE BESA"/>
    <property type="match status" value="1"/>
</dbReference>
<dbReference type="Pfam" id="PF00756">
    <property type="entry name" value="Esterase"/>
    <property type="match status" value="1"/>
</dbReference>
<evidence type="ECO:0000313" key="2">
    <source>
        <dbReference type="EMBL" id="TDQ25735.1"/>
    </source>
</evidence>
<dbReference type="AlphaFoldDB" id="A0A4R6TFE0"/>
<name>A0A4R6TFE0_9FLAO</name>
<dbReference type="EMBL" id="SNYH01000004">
    <property type="protein sequence ID" value="TDQ25735.1"/>
    <property type="molecule type" value="Genomic_DNA"/>
</dbReference>
<dbReference type="InterPro" id="IPR050583">
    <property type="entry name" value="Mycobacterial_A85_antigen"/>
</dbReference>
<dbReference type="InterPro" id="IPR029058">
    <property type="entry name" value="AB_hydrolase_fold"/>
</dbReference>
<feature type="repeat" description="TPR" evidence="1">
    <location>
        <begin position="324"/>
        <end position="357"/>
    </location>
</feature>
<keyword evidence="3" id="KW-1185">Reference proteome</keyword>
<dbReference type="RefSeq" id="WP_133536587.1">
    <property type="nucleotide sequence ID" value="NZ_SNYH01000004.1"/>
</dbReference>
<reference evidence="2 3" key="1">
    <citation type="submission" date="2019-03" db="EMBL/GenBank/DDBJ databases">
        <title>Genomic Encyclopedia of Type Strains, Phase III (KMG-III): the genomes of soil and plant-associated and newly described type strains.</title>
        <authorList>
            <person name="Whitman W."/>
        </authorList>
    </citation>
    <scope>NUCLEOTIDE SEQUENCE [LARGE SCALE GENOMIC DNA]</scope>
    <source>
        <strain evidence="2 3">CECT 8283</strain>
    </source>
</reference>
<dbReference type="SUPFAM" id="SSF53474">
    <property type="entry name" value="alpha/beta-Hydrolases"/>
    <property type="match status" value="1"/>
</dbReference>
<evidence type="ECO:0000256" key="1">
    <source>
        <dbReference type="PROSITE-ProRule" id="PRU00339"/>
    </source>
</evidence>
<dbReference type="Gene3D" id="3.40.50.1820">
    <property type="entry name" value="alpha/beta hydrolase"/>
    <property type="match status" value="1"/>
</dbReference>
<accession>A0A4R6TFE0</accession>
<dbReference type="SUPFAM" id="SSF48452">
    <property type="entry name" value="TPR-like"/>
    <property type="match status" value="1"/>
</dbReference>
<proteinExistence type="predicted"/>
<dbReference type="PANTHER" id="PTHR48098">
    <property type="entry name" value="ENTEROCHELIN ESTERASE-RELATED"/>
    <property type="match status" value="1"/>
</dbReference>
<keyword evidence="1" id="KW-0802">TPR repeat</keyword>
<dbReference type="InterPro" id="IPR000801">
    <property type="entry name" value="Esterase-like"/>
</dbReference>
<protein>
    <submittedName>
        <fullName evidence="2">Putative alpha/beta superfamily hydrolase</fullName>
    </submittedName>
</protein>
<evidence type="ECO:0000313" key="3">
    <source>
        <dbReference type="Proteomes" id="UP000295390"/>
    </source>
</evidence>
<gene>
    <name evidence="2" type="ORF">DFQ07_2165</name>
</gene>
<dbReference type="PROSITE" id="PS50005">
    <property type="entry name" value="TPR"/>
    <property type="match status" value="1"/>
</dbReference>
<comment type="caution">
    <text evidence="2">The sequence shown here is derived from an EMBL/GenBank/DDBJ whole genome shotgun (WGS) entry which is preliminary data.</text>
</comment>
<sequence>MTKHITLLLTLFCTLYSFSQTQEDKVSIGTNYTIKSTILNQDREVQVYLPDSYTTSKEEYPVLYILDGQWFFTNGVAIQKSLRVPKAIPEMIVVGIRNENPLRRTLFNGEKKKFTSFLKDEVIKFIDSNFRTTNERIIYGWEAASYYVSELILEENDLFQGAIITDGGYASEKLVKNFKSNKDVYLYLTNSKKDIYNLESTEEFNRILKKYNPENLLWKYELFNDEVHETLPHLAMYKGIMYYYHNYNSLVFESIEAYERAGGIPYLESYFKDRARRFGGIEEIDSKTKYALIWLAWKHDNFKYFSFFMEKFEDIFEIDIYKKAHWQNRLGQFYLKHKDYKNAIKFFERGIKDYPNSKFDKMMKEGLHEAKSKL</sequence>
<dbReference type="OrthoDB" id="9784036at2"/>
<dbReference type="Proteomes" id="UP000295390">
    <property type="component" value="Unassembled WGS sequence"/>
</dbReference>
<dbReference type="GO" id="GO:0016787">
    <property type="term" value="F:hydrolase activity"/>
    <property type="evidence" value="ECO:0007669"/>
    <property type="project" value="UniProtKB-KW"/>
</dbReference>
<dbReference type="InterPro" id="IPR011990">
    <property type="entry name" value="TPR-like_helical_dom_sf"/>
</dbReference>
<dbReference type="InterPro" id="IPR019734">
    <property type="entry name" value="TPR_rpt"/>
</dbReference>
<organism evidence="2 3">
    <name type="scientific">Tenacibaculum caenipelagi</name>
    <dbReference type="NCBI Taxonomy" id="1325435"/>
    <lineage>
        <taxon>Bacteria</taxon>
        <taxon>Pseudomonadati</taxon>
        <taxon>Bacteroidota</taxon>
        <taxon>Flavobacteriia</taxon>
        <taxon>Flavobacteriales</taxon>
        <taxon>Flavobacteriaceae</taxon>
        <taxon>Tenacibaculum</taxon>
    </lineage>
</organism>
<keyword evidence="2" id="KW-0378">Hydrolase</keyword>